<evidence type="ECO:0000256" key="4">
    <source>
        <dbReference type="ARBA" id="ARBA00022801"/>
    </source>
</evidence>
<dbReference type="RefSeq" id="WP_284222568.1">
    <property type="nucleotide sequence ID" value="NZ_BSOY01000034.1"/>
</dbReference>
<dbReference type="PRINTS" id="PR00118">
    <property type="entry name" value="BLACTAMASEA"/>
</dbReference>
<dbReference type="Proteomes" id="UP001156921">
    <property type="component" value="Unassembled WGS sequence"/>
</dbReference>
<name>A0ABQ6BMM2_9CAUL</name>
<evidence type="ECO:0000256" key="3">
    <source>
        <dbReference type="ARBA" id="ARBA00012865"/>
    </source>
</evidence>
<evidence type="ECO:0000256" key="2">
    <source>
        <dbReference type="ARBA" id="ARBA00009009"/>
    </source>
</evidence>
<feature type="domain" description="Beta-lactamase class A catalytic" evidence="7">
    <location>
        <begin position="62"/>
        <end position="278"/>
    </location>
</feature>
<protein>
    <recommendedName>
        <fullName evidence="3 6">Beta-lactamase</fullName>
        <ecNumber evidence="3 6">3.5.2.6</ecNumber>
    </recommendedName>
</protein>
<dbReference type="EC" id="3.5.2.6" evidence="3 6"/>
<dbReference type="PANTHER" id="PTHR35333">
    <property type="entry name" value="BETA-LACTAMASE"/>
    <property type="match status" value="1"/>
</dbReference>
<proteinExistence type="inferred from homology"/>
<evidence type="ECO:0000256" key="1">
    <source>
        <dbReference type="ARBA" id="ARBA00001526"/>
    </source>
</evidence>
<reference evidence="9" key="1">
    <citation type="journal article" date="2019" name="Int. J. Syst. Evol. Microbiol.">
        <title>The Global Catalogue of Microorganisms (GCM) 10K type strain sequencing project: providing services to taxonomists for standard genome sequencing and annotation.</title>
        <authorList>
            <consortium name="The Broad Institute Genomics Platform"/>
            <consortium name="The Broad Institute Genome Sequencing Center for Infectious Disease"/>
            <person name="Wu L."/>
            <person name="Ma J."/>
        </authorList>
    </citation>
    <scope>NUCLEOTIDE SEQUENCE [LARGE SCALE GENOMIC DNA]</scope>
    <source>
        <strain evidence="9">NBRC 110107</strain>
    </source>
</reference>
<dbReference type="PANTHER" id="PTHR35333:SF3">
    <property type="entry name" value="BETA-LACTAMASE-TYPE TRANSPEPTIDASE FOLD CONTAINING PROTEIN"/>
    <property type="match status" value="1"/>
</dbReference>
<evidence type="ECO:0000313" key="9">
    <source>
        <dbReference type="Proteomes" id="UP001156921"/>
    </source>
</evidence>
<dbReference type="EMBL" id="BSOY01000034">
    <property type="protein sequence ID" value="GLS01706.1"/>
    <property type="molecule type" value="Genomic_DNA"/>
</dbReference>
<comment type="catalytic activity">
    <reaction evidence="1 6">
        <text>a beta-lactam + H2O = a substituted beta-amino acid</text>
        <dbReference type="Rhea" id="RHEA:20401"/>
        <dbReference type="ChEBI" id="CHEBI:15377"/>
        <dbReference type="ChEBI" id="CHEBI:35627"/>
        <dbReference type="ChEBI" id="CHEBI:140347"/>
        <dbReference type="EC" id="3.5.2.6"/>
    </reaction>
</comment>
<dbReference type="InterPro" id="IPR023650">
    <property type="entry name" value="Beta-lactam_class-A_AS"/>
</dbReference>
<keyword evidence="9" id="KW-1185">Reference proteome</keyword>
<dbReference type="InterPro" id="IPR000871">
    <property type="entry name" value="Beta-lactam_class-A"/>
</dbReference>
<evidence type="ECO:0000256" key="5">
    <source>
        <dbReference type="ARBA" id="ARBA00023251"/>
    </source>
</evidence>
<evidence type="ECO:0000256" key="6">
    <source>
        <dbReference type="RuleBase" id="RU361140"/>
    </source>
</evidence>
<dbReference type="PROSITE" id="PS51257">
    <property type="entry name" value="PROKAR_LIPOPROTEIN"/>
    <property type="match status" value="1"/>
</dbReference>
<accession>A0ABQ6BMM2</accession>
<keyword evidence="4 6" id="KW-0378">Hydrolase</keyword>
<comment type="caution">
    <text evidence="8">The sequence shown here is derived from an EMBL/GenBank/DDBJ whole genome shotgun (WGS) entry which is preliminary data.</text>
</comment>
<keyword evidence="5 6" id="KW-0046">Antibiotic resistance</keyword>
<dbReference type="Pfam" id="PF13354">
    <property type="entry name" value="Beta-lactamase2"/>
    <property type="match status" value="1"/>
</dbReference>
<dbReference type="SUPFAM" id="SSF56601">
    <property type="entry name" value="beta-lactamase/transpeptidase-like"/>
    <property type="match status" value="1"/>
</dbReference>
<evidence type="ECO:0000259" key="7">
    <source>
        <dbReference type="Pfam" id="PF13354"/>
    </source>
</evidence>
<dbReference type="NCBIfam" id="NF033103">
    <property type="entry name" value="bla_class_A"/>
    <property type="match status" value="1"/>
</dbReference>
<comment type="similarity">
    <text evidence="2 6">Belongs to the class-A beta-lactamase family.</text>
</comment>
<organism evidence="8 9">
    <name type="scientific">Brevundimonas denitrificans</name>
    <dbReference type="NCBI Taxonomy" id="1443434"/>
    <lineage>
        <taxon>Bacteria</taxon>
        <taxon>Pseudomonadati</taxon>
        <taxon>Pseudomonadota</taxon>
        <taxon>Alphaproteobacteria</taxon>
        <taxon>Caulobacterales</taxon>
        <taxon>Caulobacteraceae</taxon>
        <taxon>Brevundimonas</taxon>
    </lineage>
</organism>
<gene>
    <name evidence="8" type="primary">penA</name>
    <name evidence="8" type="ORF">GCM10007859_17210</name>
</gene>
<evidence type="ECO:0000313" key="8">
    <source>
        <dbReference type="EMBL" id="GLS01706.1"/>
    </source>
</evidence>
<dbReference type="PROSITE" id="PS00146">
    <property type="entry name" value="BETA_LACTAMASE_A"/>
    <property type="match status" value="1"/>
</dbReference>
<dbReference type="Gene3D" id="3.40.710.10">
    <property type="entry name" value="DD-peptidase/beta-lactamase superfamily"/>
    <property type="match status" value="1"/>
</dbReference>
<dbReference type="InterPro" id="IPR012338">
    <property type="entry name" value="Beta-lactam/transpept-like"/>
</dbReference>
<sequence>MRRGTDRRSVLTGLGALGVMGCSQQTGPEVAPREQPARPAFIVPTEALDLSALEARGGGRLGFAAMDMENGRNLAWRGQERFVYCSTFKMYLAAATLLRVQTGEERLDRAVPITRADMINHAPATEPAIGSTLTIEQLMKGTVELSDNPAANILIRELGGIDALRAFYRGIGDDSTRVDRLEPEMNRLDGEKDTIKPARSMANMIRLLVSAETPLTVPSKTLLMRWLVDTPTGQGRIKAGVPAGWTVAHKTGTGGYGPTNDIGVLYPPTGRPVVIAVYYHATSRTAAAANEAIIADATRLALSALGRA</sequence>
<dbReference type="InterPro" id="IPR045155">
    <property type="entry name" value="Beta-lactam_cat"/>
</dbReference>